<keyword evidence="2" id="KW-1185">Reference proteome</keyword>
<protein>
    <submittedName>
        <fullName evidence="1">Uncharacterized protein</fullName>
    </submittedName>
</protein>
<proteinExistence type="predicted"/>
<gene>
    <name evidence="1" type="ORF">G3480_02935</name>
</gene>
<accession>A0A6P1DLZ5</accession>
<dbReference type="Proteomes" id="UP000471640">
    <property type="component" value="Unassembled WGS sequence"/>
</dbReference>
<evidence type="ECO:0000313" key="1">
    <source>
        <dbReference type="EMBL" id="NEX19277.1"/>
    </source>
</evidence>
<evidence type="ECO:0000313" key="2">
    <source>
        <dbReference type="Proteomes" id="UP000471640"/>
    </source>
</evidence>
<sequence>MPTPTISPDFAPALETLGSGASNFFLAAGLYHAHQVSFAAAAALAGLGYEEFHDRLKEHFGHGFIVADETVQQDLRLVDELVEQRP</sequence>
<name>A0A6P1DLZ5_9GAMM</name>
<reference evidence="2" key="1">
    <citation type="journal article" date="2020" name="Microbiol. Resour. Announc.">
        <title>Draft Genome Sequences of Thiorhodococcus mannitoliphagus and Thiorhodococcus minor, Purple Sulfur Photosynthetic Bacteria in the Gammaproteobacterial Family Chromatiaceae.</title>
        <authorList>
            <person name="Aviles F.A."/>
            <person name="Meyer T.E."/>
            <person name="Kyndt J.A."/>
        </authorList>
    </citation>
    <scope>NUCLEOTIDE SEQUENCE [LARGE SCALE GENOMIC DNA]</scope>
    <source>
        <strain evidence="2">DSM 18266</strain>
    </source>
</reference>
<dbReference type="AlphaFoldDB" id="A0A6P1DLZ5"/>
<reference evidence="1 2" key="2">
    <citation type="submission" date="2020-02" db="EMBL/GenBank/DDBJ databases">
        <title>Genome sequences of Thiorhodococcus mannitoliphagus and Thiorhodococcus minor, purple sulfur photosynthetic bacteria in the gammaproteobacterial family, Chromatiaceae.</title>
        <authorList>
            <person name="Aviles F.A."/>
            <person name="Meyer T.E."/>
            <person name="Kyndt J.A."/>
        </authorList>
    </citation>
    <scope>NUCLEOTIDE SEQUENCE [LARGE SCALE GENOMIC DNA]</scope>
    <source>
        <strain evidence="1 2">DSM 18266</strain>
    </source>
</reference>
<dbReference type="EMBL" id="JAAIJR010000007">
    <property type="protein sequence ID" value="NEX19277.1"/>
    <property type="molecule type" value="Genomic_DNA"/>
</dbReference>
<organism evidence="1 2">
    <name type="scientific">Thiorhodococcus mannitoliphagus</name>
    <dbReference type="NCBI Taxonomy" id="329406"/>
    <lineage>
        <taxon>Bacteria</taxon>
        <taxon>Pseudomonadati</taxon>
        <taxon>Pseudomonadota</taxon>
        <taxon>Gammaproteobacteria</taxon>
        <taxon>Chromatiales</taxon>
        <taxon>Chromatiaceae</taxon>
        <taxon>Thiorhodococcus</taxon>
    </lineage>
</organism>
<dbReference type="RefSeq" id="WP_164652179.1">
    <property type="nucleotide sequence ID" value="NZ_JAAIJR010000007.1"/>
</dbReference>
<comment type="caution">
    <text evidence="1">The sequence shown here is derived from an EMBL/GenBank/DDBJ whole genome shotgun (WGS) entry which is preliminary data.</text>
</comment>